<feature type="binding site" evidence="9">
    <location>
        <position position="79"/>
    </location>
    <ligand>
        <name>anthranilate</name>
        <dbReference type="ChEBI" id="CHEBI:16567"/>
        <label>1</label>
    </ligand>
</feature>
<evidence type="ECO:0000256" key="1">
    <source>
        <dbReference type="ARBA" id="ARBA00004907"/>
    </source>
</evidence>
<evidence type="ECO:0000313" key="13">
    <source>
        <dbReference type="Proteomes" id="UP000242175"/>
    </source>
</evidence>
<feature type="binding site" evidence="9">
    <location>
        <position position="223"/>
    </location>
    <ligand>
        <name>Mg(2+)</name>
        <dbReference type="ChEBI" id="CHEBI:18420"/>
        <label>2</label>
    </ligand>
</feature>
<dbReference type="InterPro" id="IPR017459">
    <property type="entry name" value="Glycosyl_Trfase_fam3_N_dom"/>
</dbReference>
<dbReference type="Pfam" id="PF02885">
    <property type="entry name" value="Glycos_trans_3N"/>
    <property type="match status" value="1"/>
</dbReference>
<organism evidence="12 13">
    <name type="scientific">Paraphotobacterium marinum</name>
    <dbReference type="NCBI Taxonomy" id="1755811"/>
    <lineage>
        <taxon>Bacteria</taxon>
        <taxon>Pseudomonadati</taxon>
        <taxon>Pseudomonadota</taxon>
        <taxon>Gammaproteobacteria</taxon>
        <taxon>Vibrionales</taxon>
        <taxon>Vibrionaceae</taxon>
        <taxon>Paraphotobacterium</taxon>
    </lineage>
</organism>
<feature type="binding site" evidence="9">
    <location>
        <position position="79"/>
    </location>
    <ligand>
        <name>5-phospho-alpha-D-ribose 1-diphosphate</name>
        <dbReference type="ChEBI" id="CHEBI:58017"/>
    </ligand>
</feature>
<dbReference type="NCBIfam" id="TIGR01245">
    <property type="entry name" value="trpD"/>
    <property type="match status" value="1"/>
</dbReference>
<evidence type="ECO:0000256" key="7">
    <source>
        <dbReference type="ARBA" id="ARBA00052328"/>
    </source>
</evidence>
<dbReference type="Pfam" id="PF00591">
    <property type="entry name" value="Glycos_transf_3"/>
    <property type="match status" value="1"/>
</dbReference>
<keyword evidence="6 9" id="KW-0057">Aromatic amino acid biosynthesis</keyword>
<comment type="similarity">
    <text evidence="9">Belongs to the anthranilate phosphoribosyltransferase family.</text>
</comment>
<keyword evidence="9" id="KW-0460">Magnesium</keyword>
<keyword evidence="4 9" id="KW-0808">Transferase</keyword>
<dbReference type="SUPFAM" id="SSF47648">
    <property type="entry name" value="Nucleoside phosphorylase/phosphoribosyltransferase N-terminal domain"/>
    <property type="match status" value="1"/>
</dbReference>
<dbReference type="GO" id="GO:0000287">
    <property type="term" value="F:magnesium ion binding"/>
    <property type="evidence" value="ECO:0007669"/>
    <property type="project" value="UniProtKB-UniRule"/>
</dbReference>
<evidence type="ECO:0000256" key="3">
    <source>
        <dbReference type="ARBA" id="ARBA00022676"/>
    </source>
</evidence>
<dbReference type="InterPro" id="IPR036320">
    <property type="entry name" value="Glycosyl_Trfase_fam3_N_dom_sf"/>
</dbReference>
<dbReference type="Proteomes" id="UP000242175">
    <property type="component" value="Chromosome large"/>
</dbReference>
<feature type="binding site" evidence="9">
    <location>
        <position position="119"/>
    </location>
    <ligand>
        <name>5-phospho-alpha-D-ribose 1-diphosphate</name>
        <dbReference type="ChEBI" id="CHEBI:58017"/>
    </ligand>
</feature>
<keyword evidence="5 9" id="KW-0822">Tryptophan biosynthesis</keyword>
<evidence type="ECO:0000256" key="6">
    <source>
        <dbReference type="ARBA" id="ARBA00023141"/>
    </source>
</evidence>
<evidence type="ECO:0000256" key="5">
    <source>
        <dbReference type="ARBA" id="ARBA00022822"/>
    </source>
</evidence>
<dbReference type="FunFam" id="3.40.1030.10:FF:000002">
    <property type="entry name" value="Anthranilate phosphoribosyltransferase"/>
    <property type="match status" value="1"/>
</dbReference>
<comment type="function">
    <text evidence="9">Catalyzes the transfer of the phosphoribosyl group of 5-phosphorylribose-1-pyrophosphate (PRPP) to anthranilate to yield N-(5'-phosphoribosyl)-anthranilate (PRA).</text>
</comment>
<dbReference type="PANTHER" id="PTHR43285">
    <property type="entry name" value="ANTHRANILATE PHOSPHORIBOSYLTRANSFERASE"/>
    <property type="match status" value="1"/>
</dbReference>
<feature type="binding site" evidence="9">
    <location>
        <position position="91"/>
    </location>
    <ligand>
        <name>Mg(2+)</name>
        <dbReference type="ChEBI" id="CHEBI:18420"/>
        <label>1</label>
    </ligand>
</feature>
<evidence type="ECO:0000313" key="12">
    <source>
        <dbReference type="EMBL" id="ASK78601.1"/>
    </source>
</evidence>
<dbReference type="OrthoDB" id="9806430at2"/>
<dbReference type="InterPro" id="IPR005940">
    <property type="entry name" value="Anthranilate_Pribosyl_Tfrase"/>
</dbReference>
<evidence type="ECO:0000259" key="11">
    <source>
        <dbReference type="Pfam" id="PF02885"/>
    </source>
</evidence>
<proteinExistence type="inferred from homology"/>
<feature type="binding site" evidence="9">
    <location>
        <position position="87"/>
    </location>
    <ligand>
        <name>5-phospho-alpha-D-ribose 1-diphosphate</name>
        <dbReference type="ChEBI" id="CHEBI:58017"/>
    </ligand>
</feature>
<dbReference type="GO" id="GO:0000162">
    <property type="term" value="P:L-tryptophan biosynthetic process"/>
    <property type="evidence" value="ECO:0007669"/>
    <property type="project" value="UniProtKB-UniRule"/>
</dbReference>
<reference evidence="12 13" key="1">
    <citation type="journal article" date="2016" name="Int. J. Syst. Evol. Microbiol.">
        <title>Paraphotobacterium marinum gen. nov., sp. nov., a member of the family Vibrionaceae, isolated from surface seawater.</title>
        <authorList>
            <person name="Huang Z."/>
            <person name="Dong C."/>
            <person name="Shao Z."/>
        </authorList>
    </citation>
    <scope>NUCLEOTIDE SEQUENCE [LARGE SCALE GENOMIC DNA]</scope>
    <source>
        <strain evidence="12 13">NSCS20N07D</strain>
    </source>
</reference>
<feature type="binding site" evidence="9">
    <location>
        <begin position="89"/>
        <end position="92"/>
    </location>
    <ligand>
        <name>5-phospho-alpha-D-ribose 1-diphosphate</name>
        <dbReference type="ChEBI" id="CHEBI:58017"/>
    </ligand>
</feature>
<dbReference type="GO" id="GO:0005829">
    <property type="term" value="C:cytosol"/>
    <property type="evidence" value="ECO:0007669"/>
    <property type="project" value="TreeGrafter"/>
</dbReference>
<dbReference type="RefSeq" id="WP_089073509.1">
    <property type="nucleotide sequence ID" value="NZ_CBCSAM010000001.1"/>
</dbReference>
<dbReference type="PANTHER" id="PTHR43285:SF2">
    <property type="entry name" value="ANTHRANILATE PHOSPHORIBOSYLTRANSFERASE"/>
    <property type="match status" value="1"/>
</dbReference>
<feature type="binding site" evidence="9">
    <location>
        <position position="165"/>
    </location>
    <ligand>
        <name>anthranilate</name>
        <dbReference type="ChEBI" id="CHEBI:16567"/>
        <label>2</label>
    </ligand>
</feature>
<dbReference type="UniPathway" id="UPA00035">
    <property type="reaction ID" value="UER00041"/>
</dbReference>
<accession>A0A220VE80</accession>
<evidence type="ECO:0000256" key="9">
    <source>
        <dbReference type="HAMAP-Rule" id="MF_00211"/>
    </source>
</evidence>
<dbReference type="EMBL" id="CP022355">
    <property type="protein sequence ID" value="ASK78601.1"/>
    <property type="molecule type" value="Genomic_DNA"/>
</dbReference>
<evidence type="ECO:0000256" key="2">
    <source>
        <dbReference type="ARBA" id="ARBA00022605"/>
    </source>
</evidence>
<keyword evidence="3 9" id="KW-0328">Glycosyltransferase</keyword>
<evidence type="ECO:0000259" key="10">
    <source>
        <dbReference type="Pfam" id="PF00591"/>
    </source>
</evidence>
<dbReference type="InterPro" id="IPR035902">
    <property type="entry name" value="Nuc_phospho_transferase"/>
</dbReference>
<dbReference type="EC" id="2.4.2.18" evidence="9"/>
<feature type="binding site" evidence="9">
    <location>
        <begin position="107"/>
        <end position="115"/>
    </location>
    <ligand>
        <name>5-phospho-alpha-D-ribose 1-diphosphate</name>
        <dbReference type="ChEBI" id="CHEBI:58017"/>
    </ligand>
</feature>
<keyword evidence="9" id="KW-0479">Metal-binding</keyword>
<feature type="domain" description="Glycosyl transferase family 3 N-terminal" evidence="11">
    <location>
        <begin position="3"/>
        <end position="63"/>
    </location>
</feature>
<name>A0A220VE80_9GAMM</name>
<dbReference type="AlphaFoldDB" id="A0A220VE80"/>
<feature type="domain" description="Glycosyl transferase family 3" evidence="10">
    <location>
        <begin position="73"/>
        <end position="322"/>
    </location>
</feature>
<evidence type="ECO:0000256" key="8">
    <source>
        <dbReference type="ARBA" id="ARBA00061188"/>
    </source>
</evidence>
<comment type="subunit">
    <text evidence="9">Homodimer.</text>
</comment>
<dbReference type="KEGG" id="pmai:CF386_06070"/>
<dbReference type="Gene3D" id="1.20.970.10">
    <property type="entry name" value="Transferase, Pyrimidine Nucleoside Phosphorylase, Chain C"/>
    <property type="match status" value="1"/>
</dbReference>
<keyword evidence="13" id="KW-1185">Reference proteome</keyword>
<protein>
    <recommendedName>
        <fullName evidence="9">Anthranilate phosphoribosyltransferase</fullName>
        <ecNumber evidence="9">2.4.2.18</ecNumber>
    </recommendedName>
</protein>
<evidence type="ECO:0000256" key="4">
    <source>
        <dbReference type="ARBA" id="ARBA00022679"/>
    </source>
</evidence>
<dbReference type="SUPFAM" id="SSF52418">
    <property type="entry name" value="Nucleoside phosphorylase/phosphoribosyltransferase catalytic domain"/>
    <property type="match status" value="1"/>
</dbReference>
<dbReference type="Gene3D" id="3.40.1030.10">
    <property type="entry name" value="Nucleoside phosphorylase/phosphoribosyltransferase catalytic domain"/>
    <property type="match status" value="1"/>
</dbReference>
<sequence>MEKILSKLYNHQSLSIEESQFVFDMIIKDQFDSVTLSSFLTALKMKGEHQNEIVGAAIALKNNALNFPLIDYPVTDIVGTGGDNSNTFNISTTSAIVASSCNIKIAKHGNKNVSSLSGSTNLLESLGIKIDNKPEHSKLFLDKLGICFLYAPYYHKGIKYATPVRKALRTRTIFNILGPLINPANPRFTLIGVYDQSLLKPISKSLVKLGVQNAAVIFGSGLDEFSVHDKTKIIEIYNNEMQYYELSPLDFGLTKHKLSELKGGNPDKNARITTNILNGEGSCAQNSVIAMTVSYVMKLNGQKNIKHNTEFVLEHLKSGKAAQKVHEIQELQKEITF</sequence>
<feature type="binding site" evidence="9">
    <location>
        <begin position="82"/>
        <end position="83"/>
    </location>
    <ligand>
        <name>5-phospho-alpha-D-ribose 1-diphosphate</name>
        <dbReference type="ChEBI" id="CHEBI:58017"/>
    </ligand>
</feature>
<feature type="binding site" evidence="9">
    <location>
        <position position="224"/>
    </location>
    <ligand>
        <name>Mg(2+)</name>
        <dbReference type="ChEBI" id="CHEBI:18420"/>
        <label>2</label>
    </ligand>
</feature>
<feature type="binding site" evidence="9">
    <location>
        <position position="110"/>
    </location>
    <ligand>
        <name>anthranilate</name>
        <dbReference type="ChEBI" id="CHEBI:16567"/>
        <label>1</label>
    </ligand>
</feature>
<keyword evidence="2 9" id="KW-0028">Amino-acid biosynthesis</keyword>
<comment type="pathway">
    <text evidence="1 9">Amino-acid biosynthesis; L-tryptophan biosynthesis; L-tryptophan from chorismate: step 2/5.</text>
</comment>
<comment type="cofactor">
    <cofactor evidence="9">
        <name>Mg(2+)</name>
        <dbReference type="ChEBI" id="CHEBI:18420"/>
    </cofactor>
    <text evidence="9">Binds 2 magnesium ions per monomer.</text>
</comment>
<dbReference type="InterPro" id="IPR000312">
    <property type="entry name" value="Glycosyl_Trfase_fam3"/>
</dbReference>
<feature type="binding site" evidence="9">
    <location>
        <position position="224"/>
    </location>
    <ligand>
        <name>Mg(2+)</name>
        <dbReference type="ChEBI" id="CHEBI:18420"/>
        <label>1</label>
    </ligand>
</feature>
<dbReference type="HAMAP" id="MF_00211">
    <property type="entry name" value="TrpD"/>
    <property type="match status" value="1"/>
</dbReference>
<gene>
    <name evidence="9 12" type="primary">trpD</name>
    <name evidence="12" type="ORF">CF386_06070</name>
</gene>
<dbReference type="GO" id="GO:0004048">
    <property type="term" value="F:anthranilate phosphoribosyltransferase activity"/>
    <property type="evidence" value="ECO:0007669"/>
    <property type="project" value="UniProtKB-UniRule"/>
</dbReference>
<comment type="caution">
    <text evidence="9">Lacks conserved residue(s) required for the propagation of feature annotation.</text>
</comment>
<comment type="similarity">
    <text evidence="8">In the C-terminal section; belongs to the anthranilate phosphoribosyltransferase family.</text>
</comment>
<comment type="catalytic activity">
    <reaction evidence="7 9">
        <text>N-(5-phospho-beta-D-ribosyl)anthranilate + diphosphate = 5-phospho-alpha-D-ribose 1-diphosphate + anthranilate</text>
        <dbReference type="Rhea" id="RHEA:11768"/>
        <dbReference type="ChEBI" id="CHEBI:16567"/>
        <dbReference type="ChEBI" id="CHEBI:18277"/>
        <dbReference type="ChEBI" id="CHEBI:33019"/>
        <dbReference type="ChEBI" id="CHEBI:58017"/>
        <dbReference type="EC" id="2.4.2.18"/>
    </reaction>
</comment>